<gene>
    <name evidence="2" type="ORF">NQ314_009576</name>
</gene>
<dbReference type="PANTHER" id="PTHR46599:SF6">
    <property type="entry name" value="DUAL SPECIFICITY PHOSPHATASE 26"/>
    <property type="match status" value="1"/>
</dbReference>
<dbReference type="PANTHER" id="PTHR46599">
    <property type="entry name" value="PIGGYBAC TRANSPOSABLE ELEMENT-DERIVED PROTEIN 4"/>
    <property type="match status" value="1"/>
</dbReference>
<organism evidence="2 3">
    <name type="scientific">Rhamnusium bicolor</name>
    <dbReference type="NCBI Taxonomy" id="1586634"/>
    <lineage>
        <taxon>Eukaryota</taxon>
        <taxon>Metazoa</taxon>
        <taxon>Ecdysozoa</taxon>
        <taxon>Arthropoda</taxon>
        <taxon>Hexapoda</taxon>
        <taxon>Insecta</taxon>
        <taxon>Pterygota</taxon>
        <taxon>Neoptera</taxon>
        <taxon>Endopterygota</taxon>
        <taxon>Coleoptera</taxon>
        <taxon>Polyphaga</taxon>
        <taxon>Cucujiformia</taxon>
        <taxon>Chrysomeloidea</taxon>
        <taxon>Cerambycidae</taxon>
        <taxon>Lepturinae</taxon>
        <taxon>Rhagiini</taxon>
        <taxon>Rhamnusium</taxon>
    </lineage>
</organism>
<dbReference type="InterPro" id="IPR029526">
    <property type="entry name" value="PGBD"/>
</dbReference>
<evidence type="ECO:0000313" key="2">
    <source>
        <dbReference type="EMBL" id="KAJ8943993.1"/>
    </source>
</evidence>
<reference evidence="2" key="1">
    <citation type="journal article" date="2023" name="Insect Mol. Biol.">
        <title>Genome sequencing provides insights into the evolution of gene families encoding plant cell wall-degrading enzymes in longhorned beetles.</title>
        <authorList>
            <person name="Shin N.R."/>
            <person name="Okamura Y."/>
            <person name="Kirsch R."/>
            <person name="Pauchet Y."/>
        </authorList>
    </citation>
    <scope>NUCLEOTIDE SEQUENCE</scope>
    <source>
        <strain evidence="2">RBIC_L_NR</strain>
    </source>
</reference>
<dbReference type="AlphaFoldDB" id="A0AAV8XZR5"/>
<dbReference type="EMBL" id="JANEYF010002636">
    <property type="protein sequence ID" value="KAJ8943993.1"/>
    <property type="molecule type" value="Genomic_DNA"/>
</dbReference>
<comment type="caution">
    <text evidence="2">The sequence shown here is derived from an EMBL/GenBank/DDBJ whole genome shotgun (WGS) entry which is preliminary data.</text>
</comment>
<name>A0AAV8XZR5_9CUCU</name>
<dbReference type="Pfam" id="PF13843">
    <property type="entry name" value="DDE_Tnp_1_7"/>
    <property type="match status" value="1"/>
</dbReference>
<evidence type="ECO:0000259" key="1">
    <source>
        <dbReference type="Pfam" id="PF13843"/>
    </source>
</evidence>
<feature type="domain" description="PiggyBac transposable element-derived protein" evidence="1">
    <location>
        <begin position="93"/>
        <end position="232"/>
    </location>
</feature>
<keyword evidence="3" id="KW-1185">Reference proteome</keyword>
<dbReference type="Proteomes" id="UP001162156">
    <property type="component" value="Unassembled WGS sequence"/>
</dbReference>
<proteinExistence type="predicted"/>
<accession>A0AAV8XZR5</accession>
<sequence length="297" mass="34761">MDYEKEQEILLRSFEEVEADENYGCDDDDEQCEIDDIEQRSECSDSEVFICKGRITKWNKHCPSKNVRTRSANIVLQLPGVKPYDKSKNSSLDIWLCLFDEEMLNIIVDCTNIEINSISQNFSRERDVRPTNLVEIKALIRLLYVAGVRKANHMNLGDLWRTDGSGVEAFRLKMNRIRECVHFDDIHIRQERVQVDKLAPIRMMFEKFNSNQKMCYSHSAHVIIDEKMEAFRDVGKQPEDPFQKETTAKSVVERFSQHIYGTNINVTTDNWFTSMELVESLKRNKLTPLGIIRKNKR</sequence>
<evidence type="ECO:0000313" key="3">
    <source>
        <dbReference type="Proteomes" id="UP001162156"/>
    </source>
</evidence>
<protein>
    <recommendedName>
        <fullName evidence="1">PiggyBac transposable element-derived protein domain-containing protein</fullName>
    </recommendedName>
</protein>